<dbReference type="Pfam" id="PF20789">
    <property type="entry name" value="4HBT_3C"/>
    <property type="match status" value="1"/>
</dbReference>
<dbReference type="InterPro" id="IPR042171">
    <property type="entry name" value="Acyl-CoA_hotdog"/>
</dbReference>
<reference evidence="3 4" key="1">
    <citation type="submission" date="2020-04" db="EMBL/GenBank/DDBJ databases">
        <title>The Whole Genome Analysis of High salt-tolerant Sphingobium yanoikuyae YC-XJ2 with Aryl organophosphorus flame retardants (aryl-OPFRs)-degrading capacity and characteristics of Related phosphotriesterase.</title>
        <authorList>
            <person name="Li X."/>
        </authorList>
    </citation>
    <scope>NUCLEOTIDE SEQUENCE [LARGE SCALE GENOMIC DNA]</scope>
    <source>
        <strain evidence="3 4">YC-XJ2</strain>
    </source>
</reference>
<dbReference type="Proteomes" id="UP000502611">
    <property type="component" value="Chromosome"/>
</dbReference>
<protein>
    <submittedName>
        <fullName evidence="3">Thioesterase family protein</fullName>
    </submittedName>
</protein>
<evidence type="ECO:0000313" key="4">
    <source>
        <dbReference type="Proteomes" id="UP000502611"/>
    </source>
</evidence>
<sequence length="258" mass="27603">MTERPAPFFYAADGDAFTPTGLAASPWERGKQNGVALGGLLTHLVEQVPATVAMTTARLTIDILSAADFAPTIGHARTVREGRRIQMVEAELLTGDRVVARATALRVRKADTPMIATPNPYPPPEDVAPSDFMGNRAFGGSMETRLVRGGLRTRGPGTLWVRFAHEHVKGVTLSPLLRTAILGDFGGGLGSEIDSEVWTYANLDIAVHLVREPVGEWLLIDARTASAGQGVGRSDMVLADRDGPFARAHQTLFIAARG</sequence>
<accession>A0A6M4G4T9</accession>
<gene>
    <name evidence="3" type="ORF">HH800_09090</name>
</gene>
<proteinExistence type="predicted"/>
<evidence type="ECO:0000259" key="2">
    <source>
        <dbReference type="Pfam" id="PF20789"/>
    </source>
</evidence>
<dbReference type="Gene3D" id="2.40.160.210">
    <property type="entry name" value="Acyl-CoA thioesterase, double hotdog domain"/>
    <property type="match status" value="1"/>
</dbReference>
<organism evidence="3 4">
    <name type="scientific">Sphingobium yanoikuyae</name>
    <name type="common">Sphingomonas yanoikuyae</name>
    <dbReference type="NCBI Taxonomy" id="13690"/>
    <lineage>
        <taxon>Bacteria</taxon>
        <taxon>Pseudomonadati</taxon>
        <taxon>Pseudomonadota</taxon>
        <taxon>Alphaproteobacteria</taxon>
        <taxon>Sphingomonadales</taxon>
        <taxon>Sphingomonadaceae</taxon>
        <taxon>Sphingobium</taxon>
    </lineage>
</organism>
<evidence type="ECO:0000313" key="3">
    <source>
        <dbReference type="EMBL" id="QJR02322.1"/>
    </source>
</evidence>
<dbReference type="Pfam" id="PF13622">
    <property type="entry name" value="4HBT_3"/>
    <property type="match status" value="1"/>
</dbReference>
<name>A0A6M4G4T9_SPHYA</name>
<feature type="domain" description="Acyl-CoA thioesterase-like N-terminal HotDog" evidence="1">
    <location>
        <begin position="24"/>
        <end position="106"/>
    </location>
</feature>
<dbReference type="InterPro" id="IPR049450">
    <property type="entry name" value="ACOT8-like_C"/>
</dbReference>
<dbReference type="SUPFAM" id="SSF54637">
    <property type="entry name" value="Thioesterase/thiol ester dehydrase-isomerase"/>
    <property type="match status" value="2"/>
</dbReference>
<dbReference type="AlphaFoldDB" id="A0A6M4G4T9"/>
<evidence type="ECO:0000259" key="1">
    <source>
        <dbReference type="Pfam" id="PF13622"/>
    </source>
</evidence>
<dbReference type="InterPro" id="IPR029069">
    <property type="entry name" value="HotDog_dom_sf"/>
</dbReference>
<dbReference type="InterPro" id="IPR049449">
    <property type="entry name" value="TesB_ACOT8-like_N"/>
</dbReference>
<feature type="domain" description="Acyl-CoA thioesterase-like C-terminal" evidence="2">
    <location>
        <begin position="124"/>
        <end position="254"/>
    </location>
</feature>
<dbReference type="RefSeq" id="WP_169860818.1">
    <property type="nucleotide sequence ID" value="NZ_CP053021.1"/>
</dbReference>
<dbReference type="EMBL" id="CP053021">
    <property type="protein sequence ID" value="QJR02322.1"/>
    <property type="molecule type" value="Genomic_DNA"/>
</dbReference>